<accession>A0AA85IQP8</accession>
<evidence type="ECO:0000256" key="2">
    <source>
        <dbReference type="ARBA" id="ARBA00010313"/>
    </source>
</evidence>
<reference evidence="8" key="1">
    <citation type="submission" date="2022-06" db="EMBL/GenBank/DDBJ databases">
        <authorList>
            <person name="Berger JAMES D."/>
            <person name="Berger JAMES D."/>
        </authorList>
    </citation>
    <scope>NUCLEOTIDE SEQUENCE [LARGE SCALE GENOMIC DNA]</scope>
</reference>
<dbReference type="AlphaFoldDB" id="A0AA85IQP8"/>
<dbReference type="WBParaSite" id="TREG1_113780.1">
    <property type="protein sequence ID" value="TREG1_113780.1"/>
    <property type="gene ID" value="TREG1_113780"/>
</dbReference>
<evidence type="ECO:0000256" key="1">
    <source>
        <dbReference type="ARBA" id="ARBA00004123"/>
    </source>
</evidence>
<dbReference type="GO" id="GO:0016556">
    <property type="term" value="P:mRNA modification"/>
    <property type="evidence" value="ECO:0007669"/>
    <property type="project" value="InterPro"/>
</dbReference>
<sequence>MMDTYSVCGEDEDLIDREFPPCTVNDHESLAKSDEQKRFDLEKAIEAKLRERNNLREKLRLLTRQSERLDALFSSKLESKERELRHFLLPCVPRSSTCDTDANKQNTITNSTISSTVRPVPTLVTGLTKPLDSLLGPTVTVTRAINPKGEGLLPTPYPNPLHVGNKLAAYTRGLSLSSQSSKSTMDNELSTKEISSYANVLVDSSVNLILTRLLRVQRNFNNLVAANQSKLQSFTFTQNSQNGKRMMMRIRVLEHENEELANVNRAGRTARLETEIALRRAFVNDLKNAHSDMEYLVEEAESETEFVGNSLIMMQQRLQLGRTTVGFLAAELGKIEPECCARILASAGNTNDNNPSTENKKHDNS</sequence>
<keyword evidence="5" id="KW-0539">Nucleus</keyword>
<dbReference type="GO" id="GO:0000381">
    <property type="term" value="P:regulation of alternative mRNA splicing, via spliceosome"/>
    <property type="evidence" value="ECO:0007669"/>
    <property type="project" value="InterPro"/>
</dbReference>
<evidence type="ECO:0000256" key="7">
    <source>
        <dbReference type="SAM" id="MobiDB-lite"/>
    </source>
</evidence>
<dbReference type="GO" id="GO:0006397">
    <property type="term" value="P:mRNA processing"/>
    <property type="evidence" value="ECO:0007669"/>
    <property type="project" value="UniProtKB-KW"/>
</dbReference>
<dbReference type="PANTHER" id="PTHR15217">
    <property type="entry name" value="WILMS' TUMOR 1-ASSOCIATING PROTEIN"/>
    <property type="match status" value="1"/>
</dbReference>
<protein>
    <submittedName>
        <fullName evidence="9">Uncharacterized protein</fullName>
    </submittedName>
</protein>
<keyword evidence="6" id="KW-0175">Coiled coil</keyword>
<reference evidence="9" key="2">
    <citation type="submission" date="2023-11" db="UniProtKB">
        <authorList>
            <consortium name="WormBaseParasite"/>
        </authorList>
    </citation>
    <scope>IDENTIFICATION</scope>
</reference>
<name>A0AA85IQP8_TRIRE</name>
<keyword evidence="3" id="KW-0507">mRNA processing</keyword>
<evidence type="ECO:0000256" key="6">
    <source>
        <dbReference type="SAM" id="Coils"/>
    </source>
</evidence>
<keyword evidence="8" id="KW-1185">Reference proteome</keyword>
<dbReference type="GO" id="GO:0005634">
    <property type="term" value="C:nucleus"/>
    <property type="evidence" value="ECO:0007669"/>
    <property type="project" value="UniProtKB-SubCell"/>
</dbReference>
<dbReference type="GO" id="GO:0008380">
    <property type="term" value="P:RNA splicing"/>
    <property type="evidence" value="ECO:0007669"/>
    <property type="project" value="UniProtKB-KW"/>
</dbReference>
<evidence type="ECO:0000256" key="3">
    <source>
        <dbReference type="ARBA" id="ARBA00022664"/>
    </source>
</evidence>
<evidence type="ECO:0000313" key="8">
    <source>
        <dbReference type="Proteomes" id="UP000050795"/>
    </source>
</evidence>
<dbReference type="PANTHER" id="PTHR15217:SF0">
    <property type="entry name" value="PRE-MRNA-SPLICING REGULATOR WTAP"/>
    <property type="match status" value="1"/>
</dbReference>
<feature type="compositionally biased region" description="Polar residues" evidence="7">
    <location>
        <begin position="347"/>
        <end position="357"/>
    </location>
</feature>
<evidence type="ECO:0000256" key="5">
    <source>
        <dbReference type="ARBA" id="ARBA00023242"/>
    </source>
</evidence>
<proteinExistence type="inferred from homology"/>
<comment type="similarity">
    <text evidence="2">Belongs to the fl(2)d family.</text>
</comment>
<evidence type="ECO:0000256" key="4">
    <source>
        <dbReference type="ARBA" id="ARBA00023187"/>
    </source>
</evidence>
<feature type="region of interest" description="Disordered" evidence="7">
    <location>
        <begin position="346"/>
        <end position="365"/>
    </location>
</feature>
<dbReference type="Pfam" id="PF17098">
    <property type="entry name" value="Wtap"/>
    <property type="match status" value="1"/>
</dbReference>
<organism evidence="8 9">
    <name type="scientific">Trichobilharzia regenti</name>
    <name type="common">Nasal bird schistosome</name>
    <dbReference type="NCBI Taxonomy" id="157069"/>
    <lineage>
        <taxon>Eukaryota</taxon>
        <taxon>Metazoa</taxon>
        <taxon>Spiralia</taxon>
        <taxon>Lophotrochozoa</taxon>
        <taxon>Platyhelminthes</taxon>
        <taxon>Trematoda</taxon>
        <taxon>Digenea</taxon>
        <taxon>Strigeidida</taxon>
        <taxon>Schistosomatoidea</taxon>
        <taxon>Schistosomatidae</taxon>
        <taxon>Trichobilharzia</taxon>
    </lineage>
</organism>
<evidence type="ECO:0000313" key="9">
    <source>
        <dbReference type="WBParaSite" id="TREG1_113780.1"/>
    </source>
</evidence>
<dbReference type="Proteomes" id="UP000050795">
    <property type="component" value="Unassembled WGS sequence"/>
</dbReference>
<keyword evidence="4" id="KW-0508">mRNA splicing</keyword>
<comment type="subcellular location">
    <subcellularLocation>
        <location evidence="1">Nucleus</location>
    </subcellularLocation>
</comment>
<dbReference type="InterPro" id="IPR033757">
    <property type="entry name" value="WTAP"/>
</dbReference>
<feature type="coiled-coil region" evidence="6">
    <location>
        <begin position="38"/>
        <end position="72"/>
    </location>
</feature>